<evidence type="ECO:0000256" key="1">
    <source>
        <dbReference type="ARBA" id="ARBA00005519"/>
    </source>
</evidence>
<evidence type="ECO:0000313" key="5">
    <source>
        <dbReference type="RefSeq" id="XP_033459823.1"/>
    </source>
</evidence>
<dbReference type="InterPro" id="IPR002594">
    <property type="entry name" value="GH12"/>
</dbReference>
<reference evidence="5" key="2">
    <citation type="submission" date="2020-04" db="EMBL/GenBank/DDBJ databases">
        <authorList>
            <consortium name="NCBI Genome Project"/>
        </authorList>
    </citation>
    <scope>NUCLEOTIDE SEQUENCE</scope>
    <source>
        <strain evidence="5">CBS 342.82</strain>
    </source>
</reference>
<organism evidence="5">
    <name type="scientific">Dissoconium aciculare CBS 342.82</name>
    <dbReference type="NCBI Taxonomy" id="1314786"/>
    <lineage>
        <taxon>Eukaryota</taxon>
        <taxon>Fungi</taxon>
        <taxon>Dikarya</taxon>
        <taxon>Ascomycota</taxon>
        <taxon>Pezizomycotina</taxon>
        <taxon>Dothideomycetes</taxon>
        <taxon>Dothideomycetidae</taxon>
        <taxon>Mycosphaerellales</taxon>
        <taxon>Dissoconiaceae</taxon>
        <taxon>Dissoconium</taxon>
    </lineage>
</organism>
<dbReference type="RefSeq" id="XP_033459823.1">
    <property type="nucleotide sequence ID" value="XM_033608446.1"/>
</dbReference>
<dbReference type="Pfam" id="PF01670">
    <property type="entry name" value="Glyco_hydro_12"/>
    <property type="match status" value="1"/>
</dbReference>
<keyword evidence="4" id="KW-1185">Reference proteome</keyword>
<dbReference type="SUPFAM" id="SSF49899">
    <property type="entry name" value="Concanavalin A-like lectins/glucanases"/>
    <property type="match status" value="1"/>
</dbReference>
<dbReference type="AlphaFoldDB" id="A0A6J3M7F8"/>
<evidence type="ECO:0000313" key="4">
    <source>
        <dbReference type="Proteomes" id="UP000504637"/>
    </source>
</evidence>
<dbReference type="GO" id="GO:0008810">
    <property type="term" value="F:cellulase activity"/>
    <property type="evidence" value="ECO:0007669"/>
    <property type="project" value="InterPro"/>
</dbReference>
<name>A0A6J3M7F8_9PEZI</name>
<keyword evidence="2" id="KW-0624">Polysaccharide degradation</keyword>
<accession>A0A6J3M7F8</accession>
<keyword evidence="2" id="KW-0119">Carbohydrate metabolism</keyword>
<dbReference type="PANTHER" id="PTHR34002:SF10">
    <property type="entry name" value="PUTATIVE-RELATED"/>
    <property type="match status" value="1"/>
</dbReference>
<evidence type="ECO:0000256" key="3">
    <source>
        <dbReference type="SAM" id="SignalP"/>
    </source>
</evidence>
<sequence length="238" mass="26038">MRSTLSLLAFTSSAVAQLNMCGQYQSYTKEMYTVQNNLWGEGAATSGSQCSALNSASTSGVSWSTTWQWAGGENNVKSYSYSGLSFTKRLVSSISSIPTSARWTYSTLDNVRADVAYDLFTANDINHSTSSGDYELMVWLARFGSVQPIGSKKTTVTIGGYTWDLWSGYNGNCLVFSFVADTNISNYSGDIKNFFDYITANEGFPASTQNLLTIQFGTEPFTGPHTTFDVPNWFASVN</sequence>
<dbReference type="OrthoDB" id="89349at2759"/>
<evidence type="ECO:0000256" key="2">
    <source>
        <dbReference type="RuleBase" id="RU361163"/>
    </source>
</evidence>
<dbReference type="InterPro" id="IPR013320">
    <property type="entry name" value="ConA-like_dom_sf"/>
</dbReference>
<keyword evidence="3" id="KW-0732">Signal</keyword>
<dbReference type="Gene3D" id="2.60.120.180">
    <property type="match status" value="1"/>
</dbReference>
<comment type="similarity">
    <text evidence="1 2">Belongs to the glycosyl hydrolase 12 (cellulase H) family.</text>
</comment>
<dbReference type="PANTHER" id="PTHR34002">
    <property type="entry name" value="BLR1656 PROTEIN"/>
    <property type="match status" value="1"/>
</dbReference>
<keyword evidence="2" id="KW-0326">Glycosidase</keyword>
<dbReference type="InterPro" id="IPR013319">
    <property type="entry name" value="GH11/12"/>
</dbReference>
<keyword evidence="2 5" id="KW-0378">Hydrolase</keyword>
<protein>
    <submittedName>
        <fullName evidence="5">Glycoside hydrolase family 12 protein</fullName>
    </submittedName>
</protein>
<dbReference type="Proteomes" id="UP000504637">
    <property type="component" value="Unplaced"/>
</dbReference>
<feature type="chain" id="PRO_5027047565" evidence="3">
    <location>
        <begin position="17"/>
        <end position="238"/>
    </location>
</feature>
<proteinExistence type="inferred from homology"/>
<feature type="signal peptide" evidence="3">
    <location>
        <begin position="1"/>
        <end position="16"/>
    </location>
</feature>
<gene>
    <name evidence="5" type="ORF">K489DRAFT_431440</name>
</gene>
<dbReference type="GO" id="GO:0000272">
    <property type="term" value="P:polysaccharide catabolic process"/>
    <property type="evidence" value="ECO:0007669"/>
    <property type="project" value="UniProtKB-KW"/>
</dbReference>
<dbReference type="GeneID" id="54366246"/>
<reference evidence="5" key="1">
    <citation type="submission" date="2020-01" db="EMBL/GenBank/DDBJ databases">
        <authorList>
            <consortium name="DOE Joint Genome Institute"/>
            <person name="Haridas S."/>
            <person name="Albert R."/>
            <person name="Binder M."/>
            <person name="Bloem J."/>
            <person name="Labutti K."/>
            <person name="Salamov A."/>
            <person name="Andreopoulos B."/>
            <person name="Baker S.E."/>
            <person name="Barry K."/>
            <person name="Bills G."/>
            <person name="Bluhm B.H."/>
            <person name="Cannon C."/>
            <person name="Castanera R."/>
            <person name="Culley D.E."/>
            <person name="Daum C."/>
            <person name="Ezra D."/>
            <person name="Gonzalez J.B."/>
            <person name="Henrissat B."/>
            <person name="Kuo A."/>
            <person name="Liang C."/>
            <person name="Lipzen A."/>
            <person name="Lutzoni F."/>
            <person name="Magnuson J."/>
            <person name="Mondo S."/>
            <person name="Nolan M."/>
            <person name="Ohm R."/>
            <person name="Pangilinan J."/>
            <person name="Park H.-J."/>
            <person name="Ramirez L."/>
            <person name="Alfaro M."/>
            <person name="Sun H."/>
            <person name="Tritt A."/>
            <person name="Yoshinaga Y."/>
            <person name="Zwiers L.-H."/>
            <person name="Turgeon B.G."/>
            <person name="Goodwin S.B."/>
            <person name="Spatafora J.W."/>
            <person name="Crous P.W."/>
            <person name="Grigoriev I.V."/>
        </authorList>
    </citation>
    <scope>NUCLEOTIDE SEQUENCE</scope>
    <source>
        <strain evidence="5">CBS 342.82</strain>
    </source>
</reference>
<reference evidence="5" key="3">
    <citation type="submission" date="2025-08" db="UniProtKB">
        <authorList>
            <consortium name="RefSeq"/>
        </authorList>
    </citation>
    <scope>IDENTIFICATION</scope>
    <source>
        <strain evidence="5">CBS 342.82</strain>
    </source>
</reference>